<dbReference type="NCBIfam" id="TIGR04111">
    <property type="entry name" value="BcepMu_gp16"/>
    <property type="match status" value="1"/>
</dbReference>
<sequence length="90" mass="9837">MIPIRTPAEARQWLERHGVTVSEWARTHGFEPSVVFALLAGRTRGRHGRAHQAAVALGLKPPPPEDEEVPGPTCNHGLGSAQGTFHEEDR</sequence>
<gene>
    <name evidence="2" type="ORF">E6Q11_03660</name>
</gene>
<dbReference type="EMBL" id="SSDS01000058">
    <property type="protein sequence ID" value="TXG76978.1"/>
    <property type="molecule type" value="Genomic_DNA"/>
</dbReference>
<dbReference type="GO" id="GO:0003677">
    <property type="term" value="F:DNA binding"/>
    <property type="evidence" value="ECO:0007669"/>
    <property type="project" value="UniProtKB-KW"/>
</dbReference>
<evidence type="ECO:0000256" key="1">
    <source>
        <dbReference type="SAM" id="MobiDB-lite"/>
    </source>
</evidence>
<keyword evidence="2" id="KW-0238">DNA-binding</keyword>
<dbReference type="Proteomes" id="UP000321026">
    <property type="component" value="Unassembled WGS sequence"/>
</dbReference>
<evidence type="ECO:0000313" key="3">
    <source>
        <dbReference type="Proteomes" id="UP000321026"/>
    </source>
</evidence>
<protein>
    <submittedName>
        <fullName evidence="2">DNA-binding protein</fullName>
    </submittedName>
</protein>
<feature type="region of interest" description="Disordered" evidence="1">
    <location>
        <begin position="58"/>
        <end position="90"/>
    </location>
</feature>
<name>A0A5C7J6J0_9BACT</name>
<comment type="caution">
    <text evidence="2">The sequence shown here is derived from an EMBL/GenBank/DDBJ whole genome shotgun (WGS) entry which is preliminary data.</text>
</comment>
<organism evidence="2 3">
    <name type="scientific">Candidatus Dojkabacteria bacterium</name>
    <dbReference type="NCBI Taxonomy" id="2099670"/>
    <lineage>
        <taxon>Bacteria</taxon>
        <taxon>Candidatus Dojkabacteria</taxon>
    </lineage>
</organism>
<proteinExistence type="predicted"/>
<accession>A0A5C7J6J0</accession>
<evidence type="ECO:0000313" key="2">
    <source>
        <dbReference type="EMBL" id="TXG76978.1"/>
    </source>
</evidence>
<dbReference type="InterPro" id="IPR026365">
    <property type="entry name" value="BcepMu_gp16"/>
</dbReference>
<reference evidence="2 3" key="1">
    <citation type="submission" date="2018-09" db="EMBL/GenBank/DDBJ databases">
        <title>Metagenome Assembled Genomes from an Advanced Water Purification Facility.</title>
        <authorList>
            <person name="Stamps B.W."/>
            <person name="Spear J.R."/>
        </authorList>
    </citation>
    <scope>NUCLEOTIDE SEQUENCE [LARGE SCALE GENOMIC DNA]</scope>
    <source>
        <strain evidence="2">Bin_63_2</strain>
    </source>
</reference>
<dbReference type="AlphaFoldDB" id="A0A5C7J6J0"/>